<dbReference type="GeneID" id="120035179"/>
<feature type="region of interest" description="Disordered" evidence="1">
    <location>
        <begin position="64"/>
        <end position="85"/>
    </location>
</feature>
<feature type="compositionally biased region" description="Polar residues" evidence="1">
    <location>
        <begin position="196"/>
        <end position="205"/>
    </location>
</feature>
<name>A0A8U0U3V3_SALNM</name>
<feature type="compositionally biased region" description="Polar residues" evidence="1">
    <location>
        <begin position="222"/>
        <end position="237"/>
    </location>
</feature>
<keyword evidence="2" id="KW-1185">Reference proteome</keyword>
<protein>
    <submittedName>
        <fullName evidence="3">Mucin-2-like</fullName>
    </submittedName>
</protein>
<sequence length="416" mass="44847">MAATNMSNDRFKIQFASVMESVLKTAVTETTKLFETTIADLRAKISRIKEENEDLKSSLRSHEITKRWTGESERQTAEPRPSQSTTLIGKCDIGVQCGKVWAVDQHLRDENQGTELHCGAYDEEGNPQMAFVLIKQEVDWEADYSDDYSPGYILLKKEGGDPPTLVRRQPLRELPGRALVPPGAVRALVNRYTQERPPTTQSTSAEPPLQGDPDTQEVPQALSPSQPRTREVTSGSAGQDPGAEQQSLVIPAAEAPSTLHQTASPQSAVTIQSTSTVLSAVMAQSTVTSLSKETVQTTTAVQSTVAVKSTAALSERPPPVLSGLPRTPLQDTQPSPVPPRPPRSSPSQSHTDVLPVARPIAVPSIQPARPTAVPDGPPATPPTQPARPTAVPDGPPAAPPTQPQFWSSWVLPRKHR</sequence>
<evidence type="ECO:0000313" key="3">
    <source>
        <dbReference type="RefSeq" id="XP_038837931.1"/>
    </source>
</evidence>
<feature type="region of interest" description="Disordered" evidence="1">
    <location>
        <begin position="192"/>
        <end position="245"/>
    </location>
</feature>
<gene>
    <name evidence="3" type="primary">LOC120035179</name>
</gene>
<accession>A0A8U0U3V3</accession>
<dbReference type="Proteomes" id="UP000808372">
    <property type="component" value="Chromosome 42"/>
</dbReference>
<dbReference type="RefSeq" id="XP_038837931.1">
    <property type="nucleotide sequence ID" value="XM_038982003.1"/>
</dbReference>
<reference evidence="3" key="1">
    <citation type="submission" date="2025-08" db="UniProtKB">
        <authorList>
            <consortium name="RefSeq"/>
        </authorList>
    </citation>
    <scope>IDENTIFICATION</scope>
    <source>
        <tissue evidence="3">White muscle</tissue>
    </source>
</reference>
<dbReference type="AlphaFoldDB" id="A0A8U0U3V3"/>
<proteinExistence type="predicted"/>
<dbReference type="KEGG" id="snh:120035179"/>
<evidence type="ECO:0000313" key="2">
    <source>
        <dbReference type="Proteomes" id="UP000808372"/>
    </source>
</evidence>
<feature type="compositionally biased region" description="Pro residues" evidence="1">
    <location>
        <begin position="335"/>
        <end position="344"/>
    </location>
</feature>
<feature type="compositionally biased region" description="Pro residues" evidence="1">
    <location>
        <begin position="375"/>
        <end position="385"/>
    </location>
</feature>
<feature type="compositionally biased region" description="Pro residues" evidence="1">
    <location>
        <begin position="393"/>
        <end position="402"/>
    </location>
</feature>
<feature type="region of interest" description="Disordered" evidence="1">
    <location>
        <begin position="310"/>
        <end position="416"/>
    </location>
</feature>
<evidence type="ECO:0000256" key="1">
    <source>
        <dbReference type="SAM" id="MobiDB-lite"/>
    </source>
</evidence>
<feature type="compositionally biased region" description="Basic and acidic residues" evidence="1">
    <location>
        <begin position="64"/>
        <end position="77"/>
    </location>
</feature>
<organism evidence="2 3">
    <name type="scientific">Salvelinus namaycush</name>
    <name type="common">Lake trout</name>
    <name type="synonym">Salmo namaycush</name>
    <dbReference type="NCBI Taxonomy" id="8040"/>
    <lineage>
        <taxon>Eukaryota</taxon>
        <taxon>Metazoa</taxon>
        <taxon>Chordata</taxon>
        <taxon>Craniata</taxon>
        <taxon>Vertebrata</taxon>
        <taxon>Euteleostomi</taxon>
        <taxon>Actinopterygii</taxon>
        <taxon>Neopterygii</taxon>
        <taxon>Teleostei</taxon>
        <taxon>Protacanthopterygii</taxon>
        <taxon>Salmoniformes</taxon>
        <taxon>Salmonidae</taxon>
        <taxon>Salmoninae</taxon>
        <taxon>Salvelinus</taxon>
    </lineage>
</organism>
<feature type="region of interest" description="Disordered" evidence="1">
    <location>
        <begin position="155"/>
        <end position="179"/>
    </location>
</feature>